<accession>A0A368EKQ6</accession>
<dbReference type="InterPro" id="IPR036291">
    <property type="entry name" value="NAD(P)-bd_dom_sf"/>
</dbReference>
<dbReference type="AlphaFoldDB" id="A0A368EKQ6"/>
<dbReference type="Gene3D" id="3.40.50.720">
    <property type="entry name" value="NAD(P)-binding Rossmann-like Domain"/>
    <property type="match status" value="1"/>
</dbReference>
<name>A0A368EKQ6_9PROT</name>
<sequence length="297" mass="32997">MKTLIIGGTGLIGAETARLMNSHGHEVTLMSRNSPANPALSQYKHIAHDYIHDDISTDVLDKFDWLVFSAAADIRMLPEGQDEETFFMHANTNRVPYFFEKAAQSKIKKAVYIGTWYPVVAPDKIQTSSYVRSRFEADRLLRQYSSPEFEIVCLDAPYVIGQFPGIETPHLEGLTMYAAGKLEGVPLIAPAGGVNHISSLSVAEAVYGGFLNGEPGKAYLIGDENLSWKEYFELFCEAVGNSQDLVITEDAHPMMPDIILYAGRNATVSYEPENGDLNYGRNRIKETIQNIVSSYMN</sequence>
<feature type="domain" description="NAD-dependent epimerase/dehydratase" evidence="1">
    <location>
        <begin position="4"/>
        <end position="163"/>
    </location>
</feature>
<comment type="caution">
    <text evidence="2">The sequence shown here is derived from an EMBL/GenBank/DDBJ whole genome shotgun (WGS) entry which is preliminary data.</text>
</comment>
<dbReference type="Pfam" id="PF01370">
    <property type="entry name" value="Epimerase"/>
    <property type="match status" value="1"/>
</dbReference>
<dbReference type="InterPro" id="IPR001509">
    <property type="entry name" value="Epimerase_deHydtase"/>
</dbReference>
<organism evidence="2 3">
    <name type="scientific">PS1 clade bacterium</name>
    <dbReference type="NCBI Taxonomy" id="2175152"/>
    <lineage>
        <taxon>Bacteria</taxon>
        <taxon>Pseudomonadati</taxon>
        <taxon>Pseudomonadota</taxon>
        <taxon>Alphaproteobacteria</taxon>
        <taxon>PS1 clade</taxon>
    </lineage>
</organism>
<evidence type="ECO:0000259" key="1">
    <source>
        <dbReference type="Pfam" id="PF01370"/>
    </source>
</evidence>
<dbReference type="SUPFAM" id="SSF51735">
    <property type="entry name" value="NAD(P)-binding Rossmann-fold domains"/>
    <property type="match status" value="1"/>
</dbReference>
<evidence type="ECO:0000313" key="3">
    <source>
        <dbReference type="Proteomes" id="UP000252289"/>
    </source>
</evidence>
<evidence type="ECO:0000313" key="2">
    <source>
        <dbReference type="EMBL" id="RCL84404.1"/>
    </source>
</evidence>
<dbReference type="Proteomes" id="UP000252289">
    <property type="component" value="Unassembled WGS sequence"/>
</dbReference>
<proteinExistence type="predicted"/>
<reference evidence="2 3" key="1">
    <citation type="journal article" date="2018" name="Microbiome">
        <title>Fine metagenomic profile of the Mediterranean stratified and mixed water columns revealed by assembly and recruitment.</title>
        <authorList>
            <person name="Haro-Moreno J.M."/>
            <person name="Lopez-Perez M."/>
            <person name="De La Torre J.R."/>
            <person name="Picazo A."/>
            <person name="Camacho A."/>
            <person name="Rodriguez-Valera F."/>
        </authorList>
    </citation>
    <scope>NUCLEOTIDE SEQUENCE [LARGE SCALE GENOMIC DNA]</scope>
    <source>
        <strain evidence="2">MED-G50</strain>
    </source>
</reference>
<gene>
    <name evidence="2" type="ORF">DBW64_03595</name>
</gene>
<dbReference type="EMBL" id="QOQK01000014">
    <property type="protein sequence ID" value="RCL84404.1"/>
    <property type="molecule type" value="Genomic_DNA"/>
</dbReference>
<protein>
    <submittedName>
        <fullName evidence="2">NAD(P)-dependent oxidoreductase</fullName>
    </submittedName>
</protein>